<sequence>MTAFAPITPATALSFRHVHPQIYLNPLRAHLLIVQTPIRPPSAERLIETIREELPSLVSLYRDLHARPELSGEEEETADRLAQELREAGCTVTTGIGGHGVVGVLLNGPGPVMMIRADMDALPLNEETGLAYASRHPGVMHACGHDINMAALVGAVRALATLRESWSGTLLCVGQPAEETGSGAREMIQDGLFTRFPRPDGAVAVHVGPDIPDGMVASRSGILSAGSETIDLTVRGVGGHAAHPDQTRDPIVLAAGIIMAIQTIRSREIDPNAFFILSAGQIHGGRKHNAIPDEVTLGMSLRYHKAAVRDQGLAALRRIAEGTAIAAGVPADRLPLVRVLDQSVPPLITDPDLTARCSDAAARYLGPEQVATIPVISGSEDFSVFAEEGIPLAYFRIGTAPADGSGEFLHSPRFAPPAESAILTGAIVLAAAVIAGDVEQG</sequence>
<feature type="binding site" evidence="1">
    <location>
        <position position="410"/>
    </location>
    <ligand>
        <name>Mn(2+)</name>
        <dbReference type="ChEBI" id="CHEBI:29035"/>
        <label>2</label>
    </ligand>
</feature>
<evidence type="ECO:0000256" key="1">
    <source>
        <dbReference type="PIRSR" id="PIRSR005962-1"/>
    </source>
</evidence>
<feature type="binding site" evidence="1">
    <location>
        <position position="143"/>
    </location>
    <ligand>
        <name>Mn(2+)</name>
        <dbReference type="ChEBI" id="CHEBI:29035"/>
        <label>2</label>
    </ligand>
</feature>
<gene>
    <name evidence="3" type="ORF">CUJ86_03330</name>
</gene>
<comment type="caution">
    <text evidence="3">The sequence shown here is derived from an EMBL/GenBank/DDBJ whole genome shotgun (WGS) entry which is preliminary data.</text>
</comment>
<accession>A0A483CRL2</accession>
<proteinExistence type="predicted"/>
<dbReference type="Gene3D" id="3.40.630.10">
    <property type="entry name" value="Zn peptidases"/>
    <property type="match status" value="1"/>
</dbReference>
<dbReference type="SUPFAM" id="SSF55031">
    <property type="entry name" value="Bacterial exopeptidase dimerisation domain"/>
    <property type="match status" value="1"/>
</dbReference>
<feature type="binding site" evidence="1">
    <location>
        <position position="145"/>
    </location>
    <ligand>
        <name>Mn(2+)</name>
        <dbReference type="ChEBI" id="CHEBI:29035"/>
        <label>2</label>
    </ligand>
</feature>
<keyword evidence="3" id="KW-0378">Hydrolase</keyword>
<comment type="cofactor">
    <cofactor evidence="1">
        <name>Mn(2+)</name>
        <dbReference type="ChEBI" id="CHEBI:29035"/>
    </cofactor>
    <text evidence="1">The Mn(2+) ion enhances activity.</text>
</comment>
<dbReference type="InterPro" id="IPR017439">
    <property type="entry name" value="Amidohydrolase"/>
</dbReference>
<dbReference type="EMBL" id="PGCL01000001">
    <property type="protein sequence ID" value="TAJ45755.1"/>
    <property type="molecule type" value="Genomic_DNA"/>
</dbReference>
<evidence type="ECO:0000259" key="2">
    <source>
        <dbReference type="Pfam" id="PF07687"/>
    </source>
</evidence>
<dbReference type="PANTHER" id="PTHR11014">
    <property type="entry name" value="PEPTIDASE M20 FAMILY MEMBER"/>
    <property type="match status" value="1"/>
</dbReference>
<dbReference type="SUPFAM" id="SSF53187">
    <property type="entry name" value="Zn-dependent exopeptidases"/>
    <property type="match status" value="1"/>
</dbReference>
<dbReference type="Gene3D" id="3.30.70.360">
    <property type="match status" value="1"/>
</dbReference>
<feature type="binding site" evidence="1">
    <location>
        <position position="206"/>
    </location>
    <ligand>
        <name>Mn(2+)</name>
        <dbReference type="ChEBI" id="CHEBI:29035"/>
        <label>2</label>
    </ligand>
</feature>
<dbReference type="InterPro" id="IPR011650">
    <property type="entry name" value="Peptidase_M20_dimer"/>
</dbReference>
<dbReference type="Pfam" id="PF01546">
    <property type="entry name" value="Peptidase_M20"/>
    <property type="match status" value="1"/>
</dbReference>
<reference evidence="3 4" key="1">
    <citation type="submission" date="2017-11" db="EMBL/GenBank/DDBJ databases">
        <title>Isolation and Characterization of Methanofollis Species from Methane Seep Offshore SW Taiwan.</title>
        <authorList>
            <person name="Teng N.-H."/>
            <person name="Lai M.-C."/>
            <person name="Chen S.-C."/>
        </authorList>
    </citation>
    <scope>NUCLEOTIDE SEQUENCE [LARGE SCALE GENOMIC DNA]</scope>
    <source>
        <strain evidence="3 4">FWC-SCC2</strain>
    </source>
</reference>
<feature type="binding site" evidence="1">
    <location>
        <position position="179"/>
    </location>
    <ligand>
        <name>Mn(2+)</name>
        <dbReference type="ChEBI" id="CHEBI:29035"/>
        <label>2</label>
    </ligand>
</feature>
<keyword evidence="4" id="KW-1185">Reference proteome</keyword>
<dbReference type="PIRSF" id="PIRSF005962">
    <property type="entry name" value="Pept_M20D_amidohydro"/>
    <property type="match status" value="1"/>
</dbReference>
<dbReference type="Proteomes" id="UP000292580">
    <property type="component" value="Unassembled WGS sequence"/>
</dbReference>
<dbReference type="GO" id="GO:0016787">
    <property type="term" value="F:hydrolase activity"/>
    <property type="evidence" value="ECO:0007669"/>
    <property type="project" value="UniProtKB-KW"/>
</dbReference>
<dbReference type="AlphaFoldDB" id="A0A483CRL2"/>
<name>A0A483CRL2_9EURY</name>
<protein>
    <submittedName>
        <fullName evidence="3">Amidohydrolase</fullName>
    </submittedName>
</protein>
<evidence type="ECO:0000313" key="4">
    <source>
        <dbReference type="Proteomes" id="UP000292580"/>
    </source>
</evidence>
<keyword evidence="1" id="KW-0464">Manganese</keyword>
<dbReference type="NCBIfam" id="TIGR01891">
    <property type="entry name" value="amidohydrolases"/>
    <property type="match status" value="1"/>
</dbReference>
<feature type="domain" description="Peptidase M20 dimerisation" evidence="2">
    <location>
        <begin position="226"/>
        <end position="321"/>
    </location>
</feature>
<dbReference type="InterPro" id="IPR036264">
    <property type="entry name" value="Bact_exopeptidase_dim_dom"/>
</dbReference>
<organism evidence="3 4">
    <name type="scientific">Methanofollis fontis</name>
    <dbReference type="NCBI Taxonomy" id="2052832"/>
    <lineage>
        <taxon>Archaea</taxon>
        <taxon>Methanobacteriati</taxon>
        <taxon>Methanobacteriota</taxon>
        <taxon>Stenosarchaea group</taxon>
        <taxon>Methanomicrobia</taxon>
        <taxon>Methanomicrobiales</taxon>
        <taxon>Methanomicrobiaceae</taxon>
        <taxon>Methanofollis</taxon>
    </lineage>
</organism>
<evidence type="ECO:0000313" key="3">
    <source>
        <dbReference type="EMBL" id="TAJ45755.1"/>
    </source>
</evidence>
<dbReference type="GO" id="GO:0046872">
    <property type="term" value="F:metal ion binding"/>
    <property type="evidence" value="ECO:0007669"/>
    <property type="project" value="UniProtKB-KW"/>
</dbReference>
<dbReference type="Pfam" id="PF07687">
    <property type="entry name" value="M20_dimer"/>
    <property type="match status" value="1"/>
</dbReference>
<dbReference type="InterPro" id="IPR002933">
    <property type="entry name" value="Peptidase_M20"/>
</dbReference>
<keyword evidence="1" id="KW-0479">Metal-binding</keyword>
<dbReference type="PANTHER" id="PTHR11014:SF63">
    <property type="entry name" value="METALLOPEPTIDASE, PUTATIVE (AFU_ORTHOLOGUE AFUA_6G09600)-RELATED"/>
    <property type="match status" value="1"/>
</dbReference>